<sequence length="238" mass="27392">MATLTRQDLNFGQVVADILCEFLEVAIHLILYVREIYPSGIFQKRKKYNVPVQMSCHPELNQYIQDTLHCVKPLIQKNEAEKVVMVIMDKEHHPVERFVFEISQPPLLSISSETLLSHVEQLLRAMILKISVCDAVLDNNPPGRSSAIATKQSVPVIELTLIKHNVLIDLHLNCGFSSTLQDAHSHCWYTPGKLPQETWRKFRSSRCVKAAVRFKPYHFFFWSCLFLSLIYSVDLISK</sequence>
<dbReference type="PANTHER" id="PTHR11842">
    <property type="entry name" value="MITOTIC SPINDLE ASSEMBLY CHECKPOINT PROTEIN MAD2"/>
    <property type="match status" value="1"/>
</dbReference>
<feature type="transmembrane region" description="Helical" evidence="6">
    <location>
        <begin position="217"/>
        <end position="236"/>
    </location>
</feature>
<dbReference type="FunFam" id="3.30.900.10:FF:000003">
    <property type="entry name" value="Mitotic spindle assembly checkpoint protein MAD2B"/>
    <property type="match status" value="1"/>
</dbReference>
<proteinExistence type="predicted"/>
<evidence type="ECO:0000256" key="1">
    <source>
        <dbReference type="ARBA" id="ARBA00004123"/>
    </source>
</evidence>
<name>A0A8C1YBM9_CYPCA</name>
<evidence type="ECO:0000313" key="9">
    <source>
        <dbReference type="Proteomes" id="UP000694700"/>
    </source>
</evidence>
<reference evidence="8" key="1">
    <citation type="submission" date="2025-08" db="UniProtKB">
        <authorList>
            <consortium name="Ensembl"/>
        </authorList>
    </citation>
    <scope>IDENTIFICATION</scope>
</reference>
<evidence type="ECO:0000256" key="5">
    <source>
        <dbReference type="ARBA" id="ARBA00044264"/>
    </source>
</evidence>
<evidence type="ECO:0000256" key="6">
    <source>
        <dbReference type="SAM" id="Phobius"/>
    </source>
</evidence>
<dbReference type="GO" id="GO:0016035">
    <property type="term" value="C:zeta DNA polymerase complex"/>
    <property type="evidence" value="ECO:0007669"/>
    <property type="project" value="TreeGrafter"/>
</dbReference>
<evidence type="ECO:0000259" key="7">
    <source>
        <dbReference type="PROSITE" id="PS50815"/>
    </source>
</evidence>
<keyword evidence="6" id="KW-1133">Transmembrane helix</keyword>
<keyword evidence="3" id="KW-0539">Nucleus</keyword>
<keyword evidence="2" id="KW-0227">DNA damage</keyword>
<evidence type="ECO:0000256" key="3">
    <source>
        <dbReference type="ARBA" id="ARBA00023242"/>
    </source>
</evidence>
<dbReference type="Pfam" id="PF02301">
    <property type="entry name" value="HORMA"/>
    <property type="match status" value="1"/>
</dbReference>
<accession>A0A8C1YBM9</accession>
<protein>
    <recommendedName>
        <fullName evidence="4">Mitotic spindle assembly checkpoint protein MAD2B</fullName>
    </recommendedName>
    <alternativeName>
        <fullName evidence="5">Mitotic arrest deficient 2-like protein 2</fullName>
    </alternativeName>
</protein>
<dbReference type="InterPro" id="IPR045091">
    <property type="entry name" value="Mad2-like"/>
</dbReference>
<dbReference type="SUPFAM" id="SSF56019">
    <property type="entry name" value="The spindle assembly checkpoint protein mad2"/>
    <property type="match status" value="1"/>
</dbReference>
<organism evidence="8 9">
    <name type="scientific">Cyprinus carpio</name>
    <name type="common">Common carp</name>
    <dbReference type="NCBI Taxonomy" id="7962"/>
    <lineage>
        <taxon>Eukaryota</taxon>
        <taxon>Metazoa</taxon>
        <taxon>Chordata</taxon>
        <taxon>Craniata</taxon>
        <taxon>Vertebrata</taxon>
        <taxon>Euteleostomi</taxon>
        <taxon>Actinopterygii</taxon>
        <taxon>Neopterygii</taxon>
        <taxon>Teleostei</taxon>
        <taxon>Ostariophysi</taxon>
        <taxon>Cypriniformes</taxon>
        <taxon>Cyprinidae</taxon>
        <taxon>Cyprininae</taxon>
        <taxon>Cyprinus</taxon>
    </lineage>
</organism>
<dbReference type="AlphaFoldDB" id="A0A8C1YBM9"/>
<comment type="subcellular location">
    <subcellularLocation>
        <location evidence="1">Nucleus</location>
    </subcellularLocation>
</comment>
<dbReference type="Proteomes" id="UP000694700">
    <property type="component" value="Unplaced"/>
</dbReference>
<dbReference type="PANTHER" id="PTHR11842:SF10">
    <property type="entry name" value="MITOTIC SPINDLE ASSEMBLY CHECKPOINT PROTEIN MAD2B"/>
    <property type="match status" value="1"/>
</dbReference>
<dbReference type="GO" id="GO:0006974">
    <property type="term" value="P:DNA damage response"/>
    <property type="evidence" value="ECO:0007669"/>
    <property type="project" value="UniProtKB-KW"/>
</dbReference>
<dbReference type="InterPro" id="IPR036570">
    <property type="entry name" value="HORMA_dom_sf"/>
</dbReference>
<dbReference type="Gene3D" id="3.30.900.10">
    <property type="entry name" value="HORMA domain"/>
    <property type="match status" value="1"/>
</dbReference>
<evidence type="ECO:0000256" key="2">
    <source>
        <dbReference type="ARBA" id="ARBA00022763"/>
    </source>
</evidence>
<evidence type="ECO:0000313" key="8">
    <source>
        <dbReference type="Ensembl" id="ENSCCRP00015091580.1"/>
    </source>
</evidence>
<evidence type="ECO:0000256" key="4">
    <source>
        <dbReference type="ARBA" id="ARBA00044131"/>
    </source>
</evidence>
<dbReference type="Ensembl" id="ENSCCRT00015094527.1">
    <property type="protein sequence ID" value="ENSCCRP00015091580.1"/>
    <property type="gene ID" value="ENSCCRG00015036930.1"/>
</dbReference>
<dbReference type="PROSITE" id="PS50815">
    <property type="entry name" value="HORMA"/>
    <property type="match status" value="1"/>
</dbReference>
<keyword evidence="6" id="KW-0472">Membrane</keyword>
<dbReference type="GO" id="GO:0005634">
    <property type="term" value="C:nucleus"/>
    <property type="evidence" value="ECO:0007669"/>
    <property type="project" value="UniProtKB-SubCell"/>
</dbReference>
<feature type="domain" description="HORMA" evidence="7">
    <location>
        <begin position="13"/>
        <end position="238"/>
    </location>
</feature>
<keyword evidence="6" id="KW-0812">Transmembrane</keyword>
<dbReference type="InterPro" id="IPR003511">
    <property type="entry name" value="HORMA_dom"/>
</dbReference>